<evidence type="ECO:0000313" key="2">
    <source>
        <dbReference type="EMBL" id="AXB42552.1"/>
    </source>
</evidence>
<dbReference type="GO" id="GO:0032259">
    <property type="term" value="P:methylation"/>
    <property type="evidence" value="ECO:0007669"/>
    <property type="project" value="UniProtKB-KW"/>
</dbReference>
<dbReference type="CDD" id="cd02440">
    <property type="entry name" value="AdoMet_MTases"/>
    <property type="match status" value="1"/>
</dbReference>
<gene>
    <name evidence="2" type="ORF">A4R43_08440</name>
</gene>
<dbReference type="EMBL" id="CP015163">
    <property type="protein sequence ID" value="AXB42552.1"/>
    <property type="molecule type" value="Genomic_DNA"/>
</dbReference>
<protein>
    <submittedName>
        <fullName evidence="2">Methyltransferase</fullName>
    </submittedName>
</protein>
<reference evidence="2 3" key="1">
    <citation type="submission" date="2016-04" db="EMBL/GenBank/DDBJ databases">
        <title>Complete genome sequence and analysis of deep-sea sediment isolate, Amycolatopsis sp. WP1.</title>
        <authorList>
            <person name="Wang H."/>
            <person name="Chen S."/>
            <person name="Wu Q."/>
        </authorList>
    </citation>
    <scope>NUCLEOTIDE SEQUENCE [LARGE SCALE GENOMIC DNA]</scope>
    <source>
        <strain evidence="2 3">WP1</strain>
    </source>
</reference>
<dbReference type="RefSeq" id="WP_113691818.1">
    <property type="nucleotide sequence ID" value="NZ_CP015163.1"/>
</dbReference>
<dbReference type="InterPro" id="IPR041698">
    <property type="entry name" value="Methyltransf_25"/>
</dbReference>
<dbReference type="Gene3D" id="3.40.50.150">
    <property type="entry name" value="Vaccinia Virus protein VP39"/>
    <property type="match status" value="1"/>
</dbReference>
<dbReference type="Proteomes" id="UP000250434">
    <property type="component" value="Chromosome"/>
</dbReference>
<dbReference type="Pfam" id="PF13649">
    <property type="entry name" value="Methyltransf_25"/>
    <property type="match status" value="1"/>
</dbReference>
<dbReference type="KEGG" id="aab:A4R43_08440"/>
<dbReference type="InterPro" id="IPR029063">
    <property type="entry name" value="SAM-dependent_MTases_sf"/>
</dbReference>
<name>A0A344L3C8_9PSEU</name>
<feature type="domain" description="Methyltransferase" evidence="1">
    <location>
        <begin position="51"/>
        <end position="141"/>
    </location>
</feature>
<proteinExistence type="predicted"/>
<evidence type="ECO:0000259" key="1">
    <source>
        <dbReference type="Pfam" id="PF13649"/>
    </source>
</evidence>
<evidence type="ECO:0000313" key="3">
    <source>
        <dbReference type="Proteomes" id="UP000250434"/>
    </source>
</evidence>
<dbReference type="OrthoDB" id="9805171at2"/>
<keyword evidence="2" id="KW-0489">Methyltransferase</keyword>
<dbReference type="AlphaFoldDB" id="A0A344L3C8"/>
<organism evidence="2 3">
    <name type="scientific">Amycolatopsis albispora</name>
    <dbReference type="NCBI Taxonomy" id="1804986"/>
    <lineage>
        <taxon>Bacteria</taxon>
        <taxon>Bacillati</taxon>
        <taxon>Actinomycetota</taxon>
        <taxon>Actinomycetes</taxon>
        <taxon>Pseudonocardiales</taxon>
        <taxon>Pseudonocardiaceae</taxon>
        <taxon>Amycolatopsis</taxon>
    </lineage>
</organism>
<accession>A0A344L3C8</accession>
<sequence>MTEPSYLTDTRHGYNAIATGYAERFEGVHEIPLVRAMLGAFAELTRDNGPVLDVGSGPGWVTWYLDSLGVKVSGVDLSTSMLQLARETYPGLRFEEGSMTALDQPDHSLAGLVAWYSIIHIGAEDLPAVFAEFRRVLMPGGHLALAFQVGDDTVHHSEGFGHQISLDFRRLRPERIATQLEEAGFAVEAQLVRAPNAQEKVPQAYLLASTSQAADA</sequence>
<dbReference type="GO" id="GO:0008168">
    <property type="term" value="F:methyltransferase activity"/>
    <property type="evidence" value="ECO:0007669"/>
    <property type="project" value="UniProtKB-KW"/>
</dbReference>
<keyword evidence="2" id="KW-0808">Transferase</keyword>
<dbReference type="PANTHER" id="PTHR42912">
    <property type="entry name" value="METHYLTRANSFERASE"/>
    <property type="match status" value="1"/>
</dbReference>
<dbReference type="InterPro" id="IPR050508">
    <property type="entry name" value="Methyltransf_Superfamily"/>
</dbReference>
<dbReference type="SUPFAM" id="SSF53335">
    <property type="entry name" value="S-adenosyl-L-methionine-dependent methyltransferases"/>
    <property type="match status" value="1"/>
</dbReference>
<keyword evidence="3" id="KW-1185">Reference proteome</keyword>